<dbReference type="NCBIfam" id="TIGR04183">
    <property type="entry name" value="Por_Secre_tail"/>
    <property type="match status" value="1"/>
</dbReference>
<dbReference type="InterPro" id="IPR026444">
    <property type="entry name" value="Secre_tail"/>
</dbReference>
<reference evidence="3" key="1">
    <citation type="journal article" date="2020" name="mSystems">
        <title>Genome- and Community-Level Interaction Insights into Carbon Utilization and Element Cycling Functions of Hydrothermarchaeota in Hydrothermal Sediment.</title>
        <authorList>
            <person name="Zhou Z."/>
            <person name="Liu Y."/>
            <person name="Xu W."/>
            <person name="Pan J."/>
            <person name="Luo Z.H."/>
            <person name="Li M."/>
        </authorList>
    </citation>
    <scope>NUCLEOTIDE SEQUENCE [LARGE SCALE GENOMIC DNA]</scope>
    <source>
        <strain evidence="3">HyVt-527</strain>
    </source>
</reference>
<dbReference type="Proteomes" id="UP000886124">
    <property type="component" value="Unassembled WGS sequence"/>
</dbReference>
<keyword evidence="1" id="KW-0732">Signal</keyword>
<accession>A0A7V5PP29</accession>
<feature type="non-terminal residue" evidence="3">
    <location>
        <position position="434"/>
    </location>
</feature>
<dbReference type="EMBL" id="DROD01000395">
    <property type="protein sequence ID" value="HHJ52676.1"/>
    <property type="molecule type" value="Genomic_DNA"/>
</dbReference>
<comment type="caution">
    <text evidence="3">The sequence shown here is derived from an EMBL/GenBank/DDBJ whole genome shotgun (WGS) entry which is preliminary data.</text>
</comment>
<dbReference type="AlphaFoldDB" id="A0A7V5PP29"/>
<feature type="domain" description="Secretion system C-terminal sorting" evidence="2">
    <location>
        <begin position="375"/>
        <end position="434"/>
    </location>
</feature>
<dbReference type="Gene3D" id="2.60.40.4070">
    <property type="match status" value="1"/>
</dbReference>
<feature type="chain" id="PRO_5031529283" evidence="1">
    <location>
        <begin position="21"/>
        <end position="434"/>
    </location>
</feature>
<proteinExistence type="predicted"/>
<dbReference type="InterPro" id="IPR015943">
    <property type="entry name" value="WD40/YVTN_repeat-like_dom_sf"/>
</dbReference>
<dbReference type="Pfam" id="PF18962">
    <property type="entry name" value="Por_Secre_tail"/>
    <property type="match status" value="1"/>
</dbReference>
<dbReference type="SUPFAM" id="SSF63829">
    <property type="entry name" value="Calcium-dependent phosphotriesterase"/>
    <property type="match status" value="1"/>
</dbReference>
<sequence length="434" mass="48049">MKKLFLVTFIVMLTATLAFSQVWTFDSDFAQLKNPHGVVVTPDGKIWTANYSKTDTLVNAPGDTLFTNPIYIYNEDGTLAETLRILTFGSEQDTLVKTCRGISLDKDGNVLYTHYGEIWQINYQTHELMHKFNPENYSMTEAAATDDGYYYCGHVGGGKPVYILDDAFELFGYVTDTLQGLQRSIVCSPDGNDIYIGKIYSGDNGVQHFQSTDGAGAESESFVAVDTFGTVVDEHGDVHRMWGQCLDWDNNGLLWVGTYWAVDSLAFTGWYGLDPTQDWAVVDTIGHLFIEPNAGWQGAPTGVGAYYAPRGITWNADGTVAYTADFDGGYIKKWTNPSPKKPGDSIIPLSELVVTAIENGGNRQVAVTFDLKQNYPNPFNPSTTIPFNLNATKHVTLKVYDMNGRLVSTLIDQKLTPNHYEFKFDGSNLASGTY</sequence>
<evidence type="ECO:0000259" key="2">
    <source>
        <dbReference type="Pfam" id="PF18962"/>
    </source>
</evidence>
<gene>
    <name evidence="3" type="ORF">ENJ89_05735</name>
</gene>
<name>A0A7V5PP29_CALAY</name>
<protein>
    <submittedName>
        <fullName evidence="3">T9SS type A sorting domain-containing protein</fullName>
    </submittedName>
</protein>
<dbReference type="Gene3D" id="2.130.10.10">
    <property type="entry name" value="YVTN repeat-like/Quinoprotein amine dehydrogenase"/>
    <property type="match status" value="1"/>
</dbReference>
<evidence type="ECO:0000256" key="1">
    <source>
        <dbReference type="SAM" id="SignalP"/>
    </source>
</evidence>
<evidence type="ECO:0000313" key="3">
    <source>
        <dbReference type="EMBL" id="HHJ52676.1"/>
    </source>
</evidence>
<organism evidence="3">
    <name type="scientific">Caldithrix abyssi</name>
    <dbReference type="NCBI Taxonomy" id="187145"/>
    <lineage>
        <taxon>Bacteria</taxon>
        <taxon>Pseudomonadati</taxon>
        <taxon>Calditrichota</taxon>
        <taxon>Calditrichia</taxon>
        <taxon>Calditrichales</taxon>
        <taxon>Calditrichaceae</taxon>
        <taxon>Caldithrix</taxon>
    </lineage>
</organism>
<feature type="signal peptide" evidence="1">
    <location>
        <begin position="1"/>
        <end position="20"/>
    </location>
</feature>